<accession>A0A1H8P0V9</accession>
<dbReference type="EMBL" id="FODV01000002">
    <property type="protein sequence ID" value="SEO35391.1"/>
    <property type="molecule type" value="Genomic_DNA"/>
</dbReference>
<protein>
    <submittedName>
        <fullName evidence="3">Putative restriction endonuclease</fullName>
    </submittedName>
</protein>
<keyword evidence="3" id="KW-0540">Nuclease</keyword>
<feature type="domain" description="ScoMcrA-like SRA" evidence="2">
    <location>
        <begin position="28"/>
        <end position="125"/>
    </location>
</feature>
<keyword evidence="3" id="KW-0255">Endonuclease</keyword>
<feature type="region of interest" description="Disordered" evidence="1">
    <location>
        <begin position="206"/>
        <end position="225"/>
    </location>
</feature>
<keyword evidence="3" id="KW-0378">Hydrolase</keyword>
<organism evidence="3 4">
    <name type="scientific">Halogranum amylolyticum</name>
    <dbReference type="NCBI Taxonomy" id="660520"/>
    <lineage>
        <taxon>Archaea</taxon>
        <taxon>Methanobacteriati</taxon>
        <taxon>Methanobacteriota</taxon>
        <taxon>Stenosarchaea group</taxon>
        <taxon>Halobacteria</taxon>
        <taxon>Halobacteriales</taxon>
        <taxon>Haloferacaceae</taxon>
    </lineage>
</organism>
<dbReference type="Proteomes" id="UP000199126">
    <property type="component" value="Unassembled WGS sequence"/>
</dbReference>
<evidence type="ECO:0000259" key="2">
    <source>
        <dbReference type="Pfam" id="PF26348"/>
    </source>
</evidence>
<dbReference type="AlphaFoldDB" id="A0A1H8P0V9"/>
<evidence type="ECO:0000256" key="1">
    <source>
        <dbReference type="SAM" id="MobiDB-lite"/>
    </source>
</evidence>
<keyword evidence="4" id="KW-1185">Reference proteome</keyword>
<dbReference type="GO" id="GO:0004519">
    <property type="term" value="F:endonuclease activity"/>
    <property type="evidence" value="ECO:0007669"/>
    <property type="project" value="UniProtKB-KW"/>
</dbReference>
<evidence type="ECO:0000313" key="4">
    <source>
        <dbReference type="Proteomes" id="UP000199126"/>
    </source>
</evidence>
<dbReference type="RefSeq" id="WP_244531480.1">
    <property type="nucleotide sequence ID" value="NZ_FODV01000002.1"/>
</dbReference>
<dbReference type="InterPro" id="IPR058712">
    <property type="entry name" value="SRA_ScoMcrA"/>
</dbReference>
<gene>
    <name evidence="3" type="ORF">SAMN04487948_10224</name>
</gene>
<evidence type="ECO:0000313" key="3">
    <source>
        <dbReference type="EMBL" id="SEO35391.1"/>
    </source>
</evidence>
<proteinExistence type="predicted"/>
<sequence>MQTSPVGLVVGTRYTQGEIEEMFDTGFGYQISGINPRRDDQDGRYVLLFANEDGPYNDSVTAGRFEYVGEGLRGDQSETSPGNSVLVDAVDSDFPVHFFYQHSDLAGWEYQGLVDVLGWESRRRNGREILVFTMEHREEKTSDVAADVEEQRERLRTRLTSEPTLTAETAEFTDQQRRVRDSAFARLVKENYERTCVVCGEKSRDSEWGSRSRGGAHLPEIGERC</sequence>
<dbReference type="Pfam" id="PF26348">
    <property type="entry name" value="SRA_ScoMcrA"/>
    <property type="match status" value="1"/>
</dbReference>
<name>A0A1H8P0V9_9EURY</name>
<reference evidence="4" key="1">
    <citation type="submission" date="2016-10" db="EMBL/GenBank/DDBJ databases">
        <authorList>
            <person name="Varghese N."/>
            <person name="Submissions S."/>
        </authorList>
    </citation>
    <scope>NUCLEOTIDE SEQUENCE [LARGE SCALE GENOMIC DNA]</scope>
    <source>
        <strain evidence="4">CGMCC 1.10121</strain>
    </source>
</reference>